<evidence type="ECO:0000259" key="1">
    <source>
        <dbReference type="PROSITE" id="PS51725"/>
    </source>
</evidence>
<dbReference type="InterPro" id="IPR007138">
    <property type="entry name" value="ABM_dom"/>
</dbReference>
<dbReference type="PANTHER" id="PTHR33336:SF15">
    <property type="entry name" value="ABM DOMAIN-CONTAINING PROTEIN"/>
    <property type="match status" value="1"/>
</dbReference>
<evidence type="ECO:0000313" key="2">
    <source>
        <dbReference type="EMBL" id="GHF22740.1"/>
    </source>
</evidence>
<gene>
    <name evidence="2" type="ORF">GCM10018772_55480</name>
</gene>
<dbReference type="RefSeq" id="WP_190207157.1">
    <property type="nucleotide sequence ID" value="NZ_BNBI01000013.1"/>
</dbReference>
<comment type="caution">
    <text evidence="2">The sequence shown here is derived from an EMBL/GenBank/DDBJ whole genome shotgun (WGS) entry which is preliminary data.</text>
</comment>
<organism evidence="2 3">
    <name type="scientific">Streptomyces fumanus</name>
    <dbReference type="NCBI Taxonomy" id="67302"/>
    <lineage>
        <taxon>Bacteria</taxon>
        <taxon>Bacillati</taxon>
        <taxon>Actinomycetota</taxon>
        <taxon>Actinomycetes</taxon>
        <taxon>Kitasatosporales</taxon>
        <taxon>Streptomycetaceae</taxon>
        <taxon>Streptomyces</taxon>
    </lineage>
</organism>
<keyword evidence="3" id="KW-1185">Reference proteome</keyword>
<dbReference type="InterPro" id="IPR011008">
    <property type="entry name" value="Dimeric_a/b-barrel"/>
</dbReference>
<dbReference type="Gene3D" id="3.30.70.100">
    <property type="match status" value="1"/>
</dbReference>
<dbReference type="AlphaFoldDB" id="A0A919AT28"/>
<reference evidence="2" key="1">
    <citation type="journal article" date="2014" name="Int. J. Syst. Evol. Microbiol.">
        <title>Complete genome sequence of Corynebacterium casei LMG S-19264T (=DSM 44701T), isolated from a smear-ripened cheese.</title>
        <authorList>
            <consortium name="US DOE Joint Genome Institute (JGI-PGF)"/>
            <person name="Walter F."/>
            <person name="Albersmeier A."/>
            <person name="Kalinowski J."/>
            <person name="Ruckert C."/>
        </authorList>
    </citation>
    <scope>NUCLEOTIDE SEQUENCE</scope>
    <source>
        <strain evidence="2">JCM 4477</strain>
    </source>
</reference>
<dbReference type="Pfam" id="PF03992">
    <property type="entry name" value="ABM"/>
    <property type="match status" value="1"/>
</dbReference>
<proteinExistence type="predicted"/>
<reference evidence="2" key="2">
    <citation type="submission" date="2020-09" db="EMBL/GenBank/DDBJ databases">
        <authorList>
            <person name="Sun Q."/>
            <person name="Ohkuma M."/>
        </authorList>
    </citation>
    <scope>NUCLEOTIDE SEQUENCE</scope>
    <source>
        <strain evidence="2">JCM 4477</strain>
    </source>
</reference>
<dbReference type="Proteomes" id="UP000630718">
    <property type="component" value="Unassembled WGS sequence"/>
</dbReference>
<dbReference type="PANTHER" id="PTHR33336">
    <property type="entry name" value="QUINOL MONOOXYGENASE YGIN-RELATED"/>
    <property type="match status" value="1"/>
</dbReference>
<protein>
    <submittedName>
        <fullName evidence="2">Antibiotic biosynthesis monooxygenase</fullName>
    </submittedName>
</protein>
<keyword evidence="2" id="KW-0503">Monooxygenase</keyword>
<keyword evidence="2" id="KW-0560">Oxidoreductase</keyword>
<name>A0A919AT28_9ACTN</name>
<dbReference type="SUPFAM" id="SSF54909">
    <property type="entry name" value="Dimeric alpha+beta barrel"/>
    <property type="match status" value="1"/>
</dbReference>
<dbReference type="PROSITE" id="PS51725">
    <property type="entry name" value="ABM"/>
    <property type="match status" value="1"/>
</dbReference>
<sequence>MEPVIVVGTLRLRADRADEAREVIASVVEHTHREPGCLTYAAHEVAGEPLTLVVIEKWASRQHLDDHNAAPWLADAFGRAGELLTGAPEIQVLTPLGYGTAGKAALR</sequence>
<evidence type="ECO:0000313" key="3">
    <source>
        <dbReference type="Proteomes" id="UP000630718"/>
    </source>
</evidence>
<dbReference type="EMBL" id="BNBI01000013">
    <property type="protein sequence ID" value="GHF22740.1"/>
    <property type="molecule type" value="Genomic_DNA"/>
</dbReference>
<feature type="domain" description="ABM" evidence="1">
    <location>
        <begin position="4"/>
        <end position="92"/>
    </location>
</feature>
<accession>A0A919AT28</accession>
<dbReference type="InterPro" id="IPR050744">
    <property type="entry name" value="AI-2_Isomerase_LsrG"/>
</dbReference>
<dbReference type="GO" id="GO:0004497">
    <property type="term" value="F:monooxygenase activity"/>
    <property type="evidence" value="ECO:0007669"/>
    <property type="project" value="UniProtKB-KW"/>
</dbReference>